<keyword evidence="5" id="KW-0963">Cytoplasm</keyword>
<dbReference type="GO" id="GO:0005634">
    <property type="term" value="C:nucleus"/>
    <property type="evidence" value="ECO:0007669"/>
    <property type="project" value="UniProtKB-SubCell"/>
</dbReference>
<evidence type="ECO:0000256" key="11">
    <source>
        <dbReference type="ARBA" id="ARBA00023242"/>
    </source>
</evidence>
<dbReference type="InterPro" id="IPR029063">
    <property type="entry name" value="SAM-dependent_MTases_sf"/>
</dbReference>
<dbReference type="PANTHER" id="PTHR16121">
    <property type="entry name" value="CAP-SPECIFIC MRNA (NUCLEOSIDE-2'-O-)-METHYLTRANSFERASE 1-RELATED"/>
    <property type="match status" value="1"/>
</dbReference>
<dbReference type="OrthoDB" id="429597at2759"/>
<proteinExistence type="predicted"/>
<feature type="active site" description="Proton acceptor" evidence="16">
    <location>
        <position position="279"/>
    </location>
</feature>
<sequence>MEPSKVKKWASRKRPHVEHMLDRSEMSLPIPDEIEKLFNKRFTFQKLADQPWCLAEVGKVSTKESERLQALKESLNDVKNQLSDKELEKWHEHTAFTNRAGKVIPVVRSTMNAELCTQAWCKFHEILCTFPLLPFEALQDGELNSVHLCEAPGAFIASLNHYLKSHRIPCDWNWIANTLNPYHEGNDTGMMIMDDRLIAATLPWWYFGPDNTGDIMAHDCLQGLKELTQNVTVHLVTADGSFDCQDNPGEQEALVSPLHYCETIAALMLLGPKGSFVLKMFTLFERCSVCLLYLLNCCFREVSVFKPGTSKSGNSEVYVVCLEYKGKDAVGRYLDQLGMSFGPDVVQKSDLVRTAVPESFLKQLEECCFFFHKCQTDTIRENLRLFGKMGTEEVKAMEEKRDCAADFYLRQFQLRRLAREDWLVKRSQAGWSLAGRLSAHKKKKLHSGSYNDRMDLAGLAWQERMRKSPLGPEVDQHCTATREANCTLRDSQGGTDCQSWYILEGRRLSRLVSSPFCDVELQRIMEEAVLGCGAARGTVALPCDSCSVYSEELVLSELAALMAEQRPGRFCDHRSQPVDCLVMMRLQQFPTMKLINGFQLRYWKATSLLPTRCTVLHDGELSYQQYLLDAVLHAIEDCRDGGALILPILSSFTRFTAGLLFVLQHCFRALDFVCPTSSDALGTLAVLLCAGFRRPPADVTAFLARLSERVRQLQDCEPDRPLQVLQFVPMELLLRGNLPRFLDVLNTAILKQRLHLLTQSTT</sequence>
<evidence type="ECO:0000256" key="4">
    <source>
        <dbReference type="ARBA" id="ARBA00021134"/>
    </source>
</evidence>
<dbReference type="GO" id="GO:0120550">
    <property type="term" value="F:methyltransferase cap2 activity"/>
    <property type="evidence" value="ECO:0007669"/>
    <property type="project" value="UniProtKB-EC"/>
</dbReference>
<keyword evidence="8 16" id="KW-0808">Transferase</keyword>
<dbReference type="PANTHER" id="PTHR16121:SF2">
    <property type="entry name" value="CAP-SPECIFIC MRNA (NUCLEOSIDE-2'-O-)-METHYLTRANSFERASE 2"/>
    <property type="match status" value="1"/>
</dbReference>
<evidence type="ECO:0000313" key="19">
    <source>
        <dbReference type="EMBL" id="GCC34235.1"/>
    </source>
</evidence>
<dbReference type="InterPro" id="IPR002877">
    <property type="entry name" value="RNA_MeTrfase_FtsJ_dom"/>
</dbReference>
<dbReference type="STRING" id="137246.A0A401SV12"/>
<organism evidence="19 20">
    <name type="scientific">Chiloscyllium punctatum</name>
    <name type="common">Brownbanded bambooshark</name>
    <name type="synonym">Hemiscyllium punctatum</name>
    <dbReference type="NCBI Taxonomy" id="137246"/>
    <lineage>
        <taxon>Eukaryota</taxon>
        <taxon>Metazoa</taxon>
        <taxon>Chordata</taxon>
        <taxon>Craniata</taxon>
        <taxon>Vertebrata</taxon>
        <taxon>Chondrichthyes</taxon>
        <taxon>Elasmobranchii</taxon>
        <taxon>Galeomorphii</taxon>
        <taxon>Galeoidea</taxon>
        <taxon>Orectolobiformes</taxon>
        <taxon>Hemiscylliidae</taxon>
        <taxon>Chiloscyllium</taxon>
    </lineage>
</organism>
<comment type="caution">
    <text evidence="19">The sequence shown here is derived from an EMBL/GenBank/DDBJ whole genome shotgun (WGS) entry which is preliminary data.</text>
</comment>
<evidence type="ECO:0000256" key="16">
    <source>
        <dbReference type="PROSITE-ProRule" id="PRU00946"/>
    </source>
</evidence>
<keyword evidence="10" id="KW-0506">mRNA capping</keyword>
<dbReference type="PROSITE" id="PS51614">
    <property type="entry name" value="SAM_MT_ADRIFT"/>
    <property type="match status" value="1"/>
</dbReference>
<feature type="coiled-coil region" evidence="17">
    <location>
        <begin position="61"/>
        <end position="88"/>
    </location>
</feature>
<dbReference type="SUPFAM" id="SSF53335">
    <property type="entry name" value="S-adenosyl-L-methionine-dependent methyltransferases"/>
    <property type="match status" value="1"/>
</dbReference>
<dbReference type="Gene3D" id="3.40.50.12760">
    <property type="match status" value="2"/>
</dbReference>
<evidence type="ECO:0000256" key="3">
    <source>
        <dbReference type="ARBA" id="ARBA00012770"/>
    </source>
</evidence>
<dbReference type="EMBL" id="BEZZ01000580">
    <property type="protein sequence ID" value="GCC34235.1"/>
    <property type="molecule type" value="Genomic_DNA"/>
</dbReference>
<evidence type="ECO:0000256" key="2">
    <source>
        <dbReference type="ARBA" id="ARBA00004496"/>
    </source>
</evidence>
<dbReference type="GO" id="GO:0032259">
    <property type="term" value="P:methylation"/>
    <property type="evidence" value="ECO:0007669"/>
    <property type="project" value="UniProtKB-KW"/>
</dbReference>
<dbReference type="FunFam" id="3.40.50.12760:FF:000002">
    <property type="entry name" value="Cap methyltransferase 2"/>
    <property type="match status" value="1"/>
</dbReference>
<evidence type="ECO:0000259" key="18">
    <source>
        <dbReference type="PROSITE" id="PS51614"/>
    </source>
</evidence>
<feature type="binding site" evidence="16">
    <location>
        <position position="172"/>
    </location>
    <ligand>
        <name>S-adenosyl-L-methionine</name>
        <dbReference type="ChEBI" id="CHEBI:59789"/>
    </ligand>
</feature>
<evidence type="ECO:0000256" key="17">
    <source>
        <dbReference type="SAM" id="Coils"/>
    </source>
</evidence>
<evidence type="ECO:0000256" key="15">
    <source>
        <dbReference type="ARBA" id="ARBA00081266"/>
    </source>
</evidence>
<comment type="catalytic activity">
    <reaction evidence="12">
        <text>a 5'-end (N(7)-methyl 5'-triphosphoguanosine)-(2'-O-methyl-ribonucleoside)-(ribonucleotide) in mRNA + S-adenosyl-L-methionine = a 5'-end (N(7)-methyl 5'-triphosphoguanosine)-(2'-O-methyl-ribonucleoside)-(2'-O-methyl-ribonucleotide) in mRNA + S-adenosyl-L-homocysteine + H(+)</text>
        <dbReference type="Rhea" id="RHEA:67024"/>
        <dbReference type="Rhea" id="RHEA-COMP:17169"/>
        <dbReference type="Rhea" id="RHEA-COMP:17170"/>
        <dbReference type="ChEBI" id="CHEBI:15378"/>
        <dbReference type="ChEBI" id="CHEBI:57856"/>
        <dbReference type="ChEBI" id="CHEBI:59789"/>
        <dbReference type="ChEBI" id="CHEBI:167612"/>
        <dbReference type="ChEBI" id="CHEBI:167614"/>
        <dbReference type="EC" id="2.1.1.296"/>
    </reaction>
</comment>
<evidence type="ECO:0000256" key="6">
    <source>
        <dbReference type="ARBA" id="ARBA00022603"/>
    </source>
</evidence>
<keyword evidence="20" id="KW-1185">Reference proteome</keyword>
<evidence type="ECO:0000256" key="9">
    <source>
        <dbReference type="ARBA" id="ARBA00022691"/>
    </source>
</evidence>
<dbReference type="Pfam" id="PF01728">
    <property type="entry name" value="FtsJ"/>
    <property type="match status" value="1"/>
</dbReference>
<dbReference type="OMA" id="WCIPDPN"/>
<evidence type="ECO:0000256" key="14">
    <source>
        <dbReference type="ARBA" id="ARBA00078839"/>
    </source>
</evidence>
<keyword evidence="9 16" id="KW-0949">S-adenosyl-L-methionine</keyword>
<dbReference type="GO" id="GO:0005737">
    <property type="term" value="C:cytoplasm"/>
    <property type="evidence" value="ECO:0007669"/>
    <property type="project" value="UniProtKB-SubCell"/>
</dbReference>
<reference evidence="19 20" key="1">
    <citation type="journal article" date="2018" name="Nat. Ecol. Evol.">
        <title>Shark genomes provide insights into elasmobranch evolution and the origin of vertebrates.</title>
        <authorList>
            <person name="Hara Y"/>
            <person name="Yamaguchi K"/>
            <person name="Onimaru K"/>
            <person name="Kadota M"/>
            <person name="Koyanagi M"/>
            <person name="Keeley SD"/>
            <person name="Tatsumi K"/>
            <person name="Tanaka K"/>
            <person name="Motone F"/>
            <person name="Kageyama Y"/>
            <person name="Nozu R"/>
            <person name="Adachi N"/>
            <person name="Nishimura O"/>
            <person name="Nakagawa R"/>
            <person name="Tanegashima C"/>
            <person name="Kiyatake I"/>
            <person name="Matsumoto R"/>
            <person name="Murakumo K"/>
            <person name="Nishida K"/>
            <person name="Terakita A"/>
            <person name="Kuratani S"/>
            <person name="Sato K"/>
            <person name="Hyodo S Kuraku.S."/>
        </authorList>
    </citation>
    <scope>NUCLEOTIDE SEQUENCE [LARGE SCALE GENOMIC DNA]</scope>
</reference>
<dbReference type="AlphaFoldDB" id="A0A401SV12"/>
<keyword evidence="11" id="KW-0539">Nucleus</keyword>
<evidence type="ECO:0000256" key="13">
    <source>
        <dbReference type="ARBA" id="ARBA00075600"/>
    </source>
</evidence>
<dbReference type="InterPro" id="IPR050851">
    <property type="entry name" value="mRNA_Cap_2O-Ribose_MeTrfase"/>
</dbReference>
<dbReference type="EC" id="2.1.1.296" evidence="3"/>
<evidence type="ECO:0000256" key="10">
    <source>
        <dbReference type="ARBA" id="ARBA00023042"/>
    </source>
</evidence>
<dbReference type="GO" id="GO:0006370">
    <property type="term" value="P:7-methylguanosine mRNA capping"/>
    <property type="evidence" value="ECO:0007669"/>
    <property type="project" value="UniProtKB-KW"/>
</dbReference>
<evidence type="ECO:0000256" key="12">
    <source>
        <dbReference type="ARBA" id="ARBA00049477"/>
    </source>
</evidence>
<feature type="domain" description="Adrift-type SAM-dependent 2'-O-MTase" evidence="18">
    <location>
        <begin position="114"/>
        <end position="326"/>
    </location>
</feature>
<comment type="subcellular location">
    <subcellularLocation>
        <location evidence="2">Cytoplasm</location>
    </subcellularLocation>
    <subcellularLocation>
        <location evidence="1">Nucleus</location>
    </subcellularLocation>
</comment>
<protein>
    <recommendedName>
        <fullName evidence="4">Cap-specific mRNA (nucleoside-2'-O-)-methyltransferase 2</fullName>
        <ecNumber evidence="3">2.1.1.296</ecNumber>
    </recommendedName>
    <alternativeName>
        <fullName evidence="15">Cap methyltransferase 2</fullName>
    </alternativeName>
    <alternativeName>
        <fullName evidence="13">Cap2 2'O-ribose methyltransferase 2</fullName>
    </alternativeName>
    <alternativeName>
        <fullName evidence="14">FtsJ methyltransferase domain-containing protein 1</fullName>
    </alternativeName>
</protein>
<feature type="binding site" evidence="16">
    <location>
        <position position="239"/>
    </location>
    <ligand>
        <name>S-adenosyl-L-methionine</name>
        <dbReference type="ChEBI" id="CHEBI:59789"/>
    </ligand>
</feature>
<evidence type="ECO:0000313" key="20">
    <source>
        <dbReference type="Proteomes" id="UP000287033"/>
    </source>
</evidence>
<evidence type="ECO:0000256" key="5">
    <source>
        <dbReference type="ARBA" id="ARBA00022490"/>
    </source>
</evidence>
<evidence type="ECO:0000256" key="8">
    <source>
        <dbReference type="ARBA" id="ARBA00022679"/>
    </source>
</evidence>
<name>A0A401SV12_CHIPU</name>
<keyword evidence="7" id="KW-0507">mRNA processing</keyword>
<accession>A0A401SV12</accession>
<feature type="binding site" evidence="16">
    <location>
        <position position="153"/>
    </location>
    <ligand>
        <name>S-adenosyl-L-methionine</name>
        <dbReference type="ChEBI" id="CHEBI:59789"/>
    </ligand>
</feature>
<evidence type="ECO:0000256" key="7">
    <source>
        <dbReference type="ARBA" id="ARBA00022664"/>
    </source>
</evidence>
<keyword evidence="17" id="KW-0175">Coiled coil</keyword>
<gene>
    <name evidence="19" type="ORF">chiPu_0012708</name>
</gene>
<evidence type="ECO:0000256" key="1">
    <source>
        <dbReference type="ARBA" id="ARBA00004123"/>
    </source>
</evidence>
<keyword evidence="6 16" id="KW-0489">Methyltransferase</keyword>
<dbReference type="GO" id="GO:0004483">
    <property type="term" value="F:methyltransferase cap1 activity"/>
    <property type="evidence" value="ECO:0007669"/>
    <property type="project" value="UniProtKB-ARBA"/>
</dbReference>
<dbReference type="Proteomes" id="UP000287033">
    <property type="component" value="Unassembled WGS sequence"/>
</dbReference>
<dbReference type="InterPro" id="IPR025807">
    <property type="entry name" value="Adrift-typ_MeTrfase"/>
</dbReference>